<dbReference type="PANTHER" id="PTHR11967">
    <property type="entry name" value="ALPHA-1-ACID GLYCOPROTEIN"/>
    <property type="match status" value="1"/>
</dbReference>
<dbReference type="Proteomes" id="UP001314229">
    <property type="component" value="Unassembled WGS sequence"/>
</dbReference>
<comment type="caution">
    <text evidence="6">The sequence shown here is derived from an EMBL/GenBank/DDBJ whole genome shotgun (WGS) entry which is preliminary data.</text>
</comment>
<name>A0AAV1Q8B0_SCOSC</name>
<sequence>MFTLHLSASVLVSLLSLSASAPTADDCSQLVQNMTADELPKILGKWILIEVFADDGVFKSMYENIESSWIEFNTTADNQTLLLNSRTRSVPNPHQKDPCVGVPINMTLASGKDLEIYPFDTLPHSKFLRTCPDCLIVHQKDKYQFLQLLGRTQTVAVSDLETFRKQAACLQLPELPVFHYDTNKELCPE</sequence>
<evidence type="ECO:0000313" key="7">
    <source>
        <dbReference type="Proteomes" id="UP001314229"/>
    </source>
</evidence>
<keyword evidence="7" id="KW-1185">Reference proteome</keyword>
<dbReference type="Gene3D" id="2.40.128.20">
    <property type="match status" value="1"/>
</dbReference>
<accession>A0AAV1Q8B0</accession>
<gene>
    <name evidence="6" type="ORF">FSCOSCO3_A003531</name>
</gene>
<dbReference type="EMBL" id="CAWUFR010000669">
    <property type="protein sequence ID" value="CAK6980291.1"/>
    <property type="molecule type" value="Genomic_DNA"/>
</dbReference>
<evidence type="ECO:0000256" key="3">
    <source>
        <dbReference type="ARBA" id="ARBA00022729"/>
    </source>
</evidence>
<dbReference type="AlphaFoldDB" id="A0AAV1Q8B0"/>
<dbReference type="GO" id="GO:0005576">
    <property type="term" value="C:extracellular region"/>
    <property type="evidence" value="ECO:0007669"/>
    <property type="project" value="UniProtKB-SubCell"/>
</dbReference>
<reference evidence="6 7" key="1">
    <citation type="submission" date="2024-01" db="EMBL/GenBank/DDBJ databases">
        <authorList>
            <person name="Alioto T."/>
            <person name="Alioto T."/>
            <person name="Gomez Garrido J."/>
        </authorList>
    </citation>
    <scope>NUCLEOTIDE SEQUENCE [LARGE SCALE GENOMIC DNA]</scope>
</reference>
<protein>
    <submittedName>
        <fullName evidence="6">Uncharacterized protein LOC128384152 isoform X2</fullName>
    </submittedName>
</protein>
<evidence type="ECO:0000256" key="4">
    <source>
        <dbReference type="ARBA" id="ARBA00023180"/>
    </source>
</evidence>
<evidence type="ECO:0000256" key="5">
    <source>
        <dbReference type="SAM" id="SignalP"/>
    </source>
</evidence>
<evidence type="ECO:0000313" key="6">
    <source>
        <dbReference type="EMBL" id="CAK6980291.1"/>
    </source>
</evidence>
<proteinExistence type="predicted"/>
<feature type="chain" id="PRO_5043617758" evidence="5">
    <location>
        <begin position="21"/>
        <end position="189"/>
    </location>
</feature>
<evidence type="ECO:0000256" key="2">
    <source>
        <dbReference type="ARBA" id="ARBA00022525"/>
    </source>
</evidence>
<keyword evidence="3 5" id="KW-0732">Signal</keyword>
<dbReference type="PANTHER" id="PTHR11967:SF2">
    <property type="entry name" value="ALPHA-1-ACID GLYCOPROTEIN 1"/>
    <property type="match status" value="1"/>
</dbReference>
<feature type="signal peptide" evidence="5">
    <location>
        <begin position="1"/>
        <end position="20"/>
    </location>
</feature>
<dbReference type="InterPro" id="IPR012674">
    <property type="entry name" value="Calycin"/>
</dbReference>
<keyword evidence="2" id="KW-0964">Secreted</keyword>
<comment type="subcellular location">
    <subcellularLocation>
        <location evidence="1">Secreted</location>
    </subcellularLocation>
</comment>
<organism evidence="6 7">
    <name type="scientific">Scomber scombrus</name>
    <name type="common">Atlantic mackerel</name>
    <name type="synonym">Scomber vernalis</name>
    <dbReference type="NCBI Taxonomy" id="13677"/>
    <lineage>
        <taxon>Eukaryota</taxon>
        <taxon>Metazoa</taxon>
        <taxon>Chordata</taxon>
        <taxon>Craniata</taxon>
        <taxon>Vertebrata</taxon>
        <taxon>Euteleostomi</taxon>
        <taxon>Actinopterygii</taxon>
        <taxon>Neopterygii</taxon>
        <taxon>Teleostei</taxon>
        <taxon>Neoteleostei</taxon>
        <taxon>Acanthomorphata</taxon>
        <taxon>Pelagiaria</taxon>
        <taxon>Scombriformes</taxon>
        <taxon>Scombridae</taxon>
        <taxon>Scomber</taxon>
    </lineage>
</organism>
<keyword evidence="4" id="KW-0325">Glycoprotein</keyword>
<dbReference type="SUPFAM" id="SSF50814">
    <property type="entry name" value="Lipocalins"/>
    <property type="match status" value="1"/>
</dbReference>
<evidence type="ECO:0000256" key="1">
    <source>
        <dbReference type="ARBA" id="ARBA00004613"/>
    </source>
</evidence>